<comment type="similarity">
    <text evidence="12 14">Belongs to the DnaJ family.</text>
</comment>
<keyword evidence="7 14" id="KW-0863">Zinc-finger</keyword>
<dbReference type="GO" id="GO:0009408">
    <property type="term" value="P:response to heat"/>
    <property type="evidence" value="ECO:0007669"/>
    <property type="project" value="InterPro"/>
</dbReference>
<feature type="binding site" evidence="14">
    <location>
        <position position="199"/>
    </location>
    <ligand>
        <name>Zn(2+)</name>
        <dbReference type="ChEBI" id="CHEBI:29105"/>
        <label>2</label>
    </ligand>
</feature>
<dbReference type="SUPFAM" id="SSF46565">
    <property type="entry name" value="Chaperone J-domain"/>
    <property type="match status" value="1"/>
</dbReference>
<reference evidence="18 19" key="1">
    <citation type="submission" date="2014-06" db="EMBL/GenBank/DDBJ databases">
        <title>The genome of the endonuclear symbiont Nucleicultrix amoebiphila.</title>
        <authorList>
            <person name="Schulz F."/>
            <person name="Horn M."/>
        </authorList>
    </citation>
    <scope>NUCLEOTIDE SEQUENCE [LARGE SCALE GENOMIC DNA]</scope>
    <source>
        <strain evidence="18 19">FS5</strain>
    </source>
</reference>
<evidence type="ECO:0000256" key="2">
    <source>
        <dbReference type="ARBA" id="ARBA00011738"/>
    </source>
</evidence>
<comment type="cofactor">
    <cofactor evidence="14">
        <name>Zn(2+)</name>
        <dbReference type="ChEBI" id="CHEBI:29105"/>
    </cofactor>
    <text evidence="14">Binds 2 Zn(2+) ions per monomer.</text>
</comment>
<dbReference type="SMART" id="SM00271">
    <property type="entry name" value="DnaJ"/>
    <property type="match status" value="1"/>
</dbReference>
<evidence type="ECO:0000256" key="11">
    <source>
        <dbReference type="ARBA" id="ARBA00053423"/>
    </source>
</evidence>
<dbReference type="InterPro" id="IPR018253">
    <property type="entry name" value="DnaJ_domain_CS"/>
</dbReference>
<sequence length="390" mass="42573">MAKQDYYSILGVNKGASADELKKAYRKLAMKYHPDRNKDDKTAEHKFKELNEAYEVLKDDQKRAAYDRYGHGAFDGQAGFRPGGGAGAGGFGGAGSPFSDIFEEVFGDFMGGMRRGAGGTRAEASMSQRGSDLKYRLKITLEDAFHGTQSKIKISTYVKCSSCTGSGAEKGSKIITCNSCHGHGTVRMQQGFFTIERTCTTCGGTGKKIEKSCTSCSGTGRRLDDKSLTISVPAGVEDNTRIRLAGEGEAGLRGGPDGDLYAYIEISSHTFFERDSDDLHCRFPIPMTTATLGGSIEVPTIEGGRARVTIPEGTQSGAQFRLKGKGMSILRRGSRGDMFIHVFVEMPVGLNKKQKEALYKFSELLEDNHHSPETEKFSEKLKKFWGSFRS</sequence>
<feature type="repeat" description="CXXCXGXG motif" evidence="14">
    <location>
        <begin position="213"/>
        <end position="220"/>
    </location>
</feature>
<dbReference type="Pfam" id="PF00226">
    <property type="entry name" value="DnaJ"/>
    <property type="match status" value="1"/>
</dbReference>
<feature type="zinc finger region" description="CR-type" evidence="15">
    <location>
        <begin position="147"/>
        <end position="225"/>
    </location>
</feature>
<comment type="subunit">
    <text evidence="2 14">Homodimer.</text>
</comment>
<dbReference type="HAMAP" id="MF_01152">
    <property type="entry name" value="DnaJ"/>
    <property type="match status" value="1"/>
</dbReference>
<feature type="binding site" evidence="14">
    <location>
        <position position="213"/>
    </location>
    <ligand>
        <name>Zn(2+)</name>
        <dbReference type="ChEBI" id="CHEBI:29105"/>
        <label>1</label>
    </ligand>
</feature>
<feature type="repeat" description="CXXCXGXG motif" evidence="14">
    <location>
        <begin position="160"/>
        <end position="167"/>
    </location>
</feature>
<feature type="binding site" evidence="14">
    <location>
        <position position="163"/>
    </location>
    <ligand>
        <name>Zn(2+)</name>
        <dbReference type="ChEBI" id="CHEBI:29105"/>
        <label>1</label>
    </ligand>
</feature>
<dbReference type="PROSITE" id="PS50076">
    <property type="entry name" value="DNAJ_2"/>
    <property type="match status" value="1"/>
</dbReference>
<dbReference type="Gene3D" id="1.10.287.110">
    <property type="entry name" value="DnaJ domain"/>
    <property type="match status" value="1"/>
</dbReference>
<dbReference type="GO" id="GO:0005524">
    <property type="term" value="F:ATP binding"/>
    <property type="evidence" value="ECO:0007669"/>
    <property type="project" value="InterPro"/>
</dbReference>
<dbReference type="PANTHER" id="PTHR43096">
    <property type="entry name" value="DNAJ HOMOLOG 1, MITOCHONDRIAL-RELATED"/>
    <property type="match status" value="1"/>
</dbReference>
<dbReference type="GO" id="GO:0005737">
    <property type="term" value="C:cytoplasm"/>
    <property type="evidence" value="ECO:0007669"/>
    <property type="project" value="UniProtKB-SubCell"/>
</dbReference>
<evidence type="ECO:0000313" key="18">
    <source>
        <dbReference type="EMBL" id="ARN84746.1"/>
    </source>
</evidence>
<evidence type="ECO:0000256" key="6">
    <source>
        <dbReference type="ARBA" id="ARBA00022737"/>
    </source>
</evidence>
<dbReference type="PRINTS" id="PR00625">
    <property type="entry name" value="JDOMAIN"/>
</dbReference>
<evidence type="ECO:0000259" key="16">
    <source>
        <dbReference type="PROSITE" id="PS50076"/>
    </source>
</evidence>
<feature type="binding site" evidence="14">
    <location>
        <position position="216"/>
    </location>
    <ligand>
        <name>Zn(2+)</name>
        <dbReference type="ChEBI" id="CHEBI:29105"/>
        <label>1</label>
    </ligand>
</feature>
<evidence type="ECO:0000259" key="17">
    <source>
        <dbReference type="PROSITE" id="PS51188"/>
    </source>
</evidence>
<keyword evidence="10 14" id="KW-0143">Chaperone</keyword>
<feature type="binding site" evidence="14">
    <location>
        <position position="177"/>
    </location>
    <ligand>
        <name>Zn(2+)</name>
        <dbReference type="ChEBI" id="CHEBI:29105"/>
        <label>2</label>
    </ligand>
</feature>
<dbReference type="PROSITE" id="PS51188">
    <property type="entry name" value="ZF_CR"/>
    <property type="match status" value="1"/>
</dbReference>
<dbReference type="InterPro" id="IPR001623">
    <property type="entry name" value="DnaJ_domain"/>
</dbReference>
<dbReference type="InterPro" id="IPR012724">
    <property type="entry name" value="DnaJ"/>
</dbReference>
<evidence type="ECO:0000256" key="12">
    <source>
        <dbReference type="ARBA" id="ARBA00061004"/>
    </source>
</evidence>
<dbReference type="CDD" id="cd10747">
    <property type="entry name" value="DnaJ_C"/>
    <property type="match status" value="1"/>
</dbReference>
<dbReference type="Proteomes" id="UP000237351">
    <property type="component" value="Chromosome"/>
</dbReference>
<dbReference type="GO" id="GO:0008270">
    <property type="term" value="F:zinc ion binding"/>
    <property type="evidence" value="ECO:0007669"/>
    <property type="project" value="UniProtKB-UniRule"/>
</dbReference>
<dbReference type="SUPFAM" id="SSF57938">
    <property type="entry name" value="DnaJ/Hsp40 cysteine-rich domain"/>
    <property type="match status" value="1"/>
</dbReference>
<dbReference type="FunFam" id="1.10.287.110:FF:000034">
    <property type="entry name" value="Chaperone protein DnaJ"/>
    <property type="match status" value="1"/>
</dbReference>
<dbReference type="CDD" id="cd10719">
    <property type="entry name" value="DnaJ_zf"/>
    <property type="match status" value="1"/>
</dbReference>
<feature type="repeat" description="CXXCXGXG motif" evidence="14">
    <location>
        <begin position="199"/>
        <end position="206"/>
    </location>
</feature>
<evidence type="ECO:0000256" key="1">
    <source>
        <dbReference type="ARBA" id="ARBA00004496"/>
    </source>
</evidence>
<dbReference type="NCBIfam" id="TIGR02349">
    <property type="entry name" value="DnaJ_bact"/>
    <property type="match status" value="1"/>
</dbReference>
<dbReference type="Gene3D" id="2.10.230.10">
    <property type="entry name" value="Heat shock protein DnaJ, cysteine-rich domain"/>
    <property type="match status" value="1"/>
</dbReference>
<dbReference type="AlphaFoldDB" id="A0A1W6N4R1"/>
<dbReference type="InterPro" id="IPR002939">
    <property type="entry name" value="DnaJ_C"/>
</dbReference>
<keyword evidence="6 14" id="KW-0677">Repeat</keyword>
<dbReference type="EMBL" id="CP008743">
    <property type="protein sequence ID" value="ARN84746.1"/>
    <property type="molecule type" value="Genomic_DNA"/>
</dbReference>
<feature type="domain" description="CR-type" evidence="17">
    <location>
        <begin position="147"/>
        <end position="225"/>
    </location>
</feature>
<dbReference type="SUPFAM" id="SSF49493">
    <property type="entry name" value="HSP40/DnaJ peptide-binding domain"/>
    <property type="match status" value="2"/>
</dbReference>
<evidence type="ECO:0000256" key="4">
    <source>
        <dbReference type="ARBA" id="ARBA00022705"/>
    </source>
</evidence>
<keyword evidence="4 14" id="KW-0235">DNA replication</keyword>
<dbReference type="FunFam" id="2.60.260.20:FF:000004">
    <property type="entry name" value="Molecular chaperone DnaJ"/>
    <property type="match status" value="1"/>
</dbReference>
<organism evidence="18 19">
    <name type="scientific">Candidatus Nucleicultrix amoebiphila FS5</name>
    <dbReference type="NCBI Taxonomy" id="1414854"/>
    <lineage>
        <taxon>Bacteria</taxon>
        <taxon>Pseudomonadati</taxon>
        <taxon>Pseudomonadota</taxon>
        <taxon>Alphaproteobacteria</taxon>
        <taxon>Holosporales</taxon>
        <taxon>Candidatus Nucleicultricaceae</taxon>
        <taxon>Candidatus Nucleicultrix</taxon>
    </lineage>
</organism>
<feature type="binding site" evidence="14">
    <location>
        <position position="180"/>
    </location>
    <ligand>
        <name>Zn(2+)</name>
        <dbReference type="ChEBI" id="CHEBI:29105"/>
        <label>2</label>
    </ligand>
</feature>
<dbReference type="InterPro" id="IPR008971">
    <property type="entry name" value="HSP40/DnaJ_pept-bd"/>
</dbReference>
<dbReference type="GO" id="GO:0006260">
    <property type="term" value="P:DNA replication"/>
    <property type="evidence" value="ECO:0007669"/>
    <property type="project" value="UniProtKB-KW"/>
</dbReference>
<dbReference type="PROSITE" id="PS00636">
    <property type="entry name" value="DNAJ_1"/>
    <property type="match status" value="1"/>
</dbReference>
<gene>
    <name evidence="14" type="primary">dnaJ</name>
    <name evidence="18" type="ORF">GQ61_04920</name>
</gene>
<evidence type="ECO:0000256" key="7">
    <source>
        <dbReference type="ARBA" id="ARBA00022771"/>
    </source>
</evidence>
<dbReference type="InterPro" id="IPR036410">
    <property type="entry name" value="HSP_DnaJ_Cys-rich_dom_sf"/>
</dbReference>
<evidence type="ECO:0000256" key="14">
    <source>
        <dbReference type="HAMAP-Rule" id="MF_01152"/>
    </source>
</evidence>
<dbReference type="RefSeq" id="WP_085784223.1">
    <property type="nucleotide sequence ID" value="NZ_CP008743.1"/>
</dbReference>
<evidence type="ECO:0000256" key="15">
    <source>
        <dbReference type="PROSITE-ProRule" id="PRU00546"/>
    </source>
</evidence>
<dbReference type="FunFam" id="2.10.230.10:FF:000002">
    <property type="entry name" value="Molecular chaperone DnaJ"/>
    <property type="match status" value="1"/>
</dbReference>
<keyword evidence="19" id="KW-1185">Reference proteome</keyword>
<dbReference type="OrthoDB" id="9779889at2"/>
<dbReference type="NCBIfam" id="NF008035">
    <property type="entry name" value="PRK10767.1"/>
    <property type="match status" value="1"/>
</dbReference>
<evidence type="ECO:0000256" key="5">
    <source>
        <dbReference type="ARBA" id="ARBA00022723"/>
    </source>
</evidence>
<dbReference type="CDD" id="cd06257">
    <property type="entry name" value="DnaJ"/>
    <property type="match status" value="1"/>
</dbReference>
<dbReference type="STRING" id="1414854.GQ61_04920"/>
<accession>A0A1W6N4R1</accession>
<evidence type="ECO:0000256" key="13">
    <source>
        <dbReference type="ARBA" id="ARBA00067609"/>
    </source>
</evidence>
<feature type="binding site" evidence="14">
    <location>
        <position position="160"/>
    </location>
    <ligand>
        <name>Zn(2+)</name>
        <dbReference type="ChEBI" id="CHEBI:29105"/>
        <label>1</label>
    </ligand>
</feature>
<dbReference type="GO" id="GO:0031072">
    <property type="term" value="F:heat shock protein binding"/>
    <property type="evidence" value="ECO:0007669"/>
    <property type="project" value="InterPro"/>
</dbReference>
<dbReference type="Pfam" id="PF01556">
    <property type="entry name" value="DnaJ_C"/>
    <property type="match status" value="1"/>
</dbReference>
<evidence type="ECO:0000256" key="8">
    <source>
        <dbReference type="ARBA" id="ARBA00022833"/>
    </source>
</evidence>
<comment type="function">
    <text evidence="11 14">Participates actively in the response to hyperosmotic and heat shock by preventing the aggregation of stress-denatured proteins and by disaggregating proteins, also in an autonomous, DnaK-independent fashion. Unfolded proteins bind initially to DnaJ; upon interaction with the DnaJ-bound protein, DnaK hydrolyzes its bound ATP, resulting in the formation of a stable complex. GrpE releases ADP from DnaK; ATP binding to DnaK triggers the release of the substrate protein, thus completing the reaction cycle. Several rounds of ATP-dependent interactions between DnaJ, DnaK and GrpE are required for fully efficient folding. Also involved, together with DnaK and GrpE, in the DNA replication of plasmids through activation of initiation proteins.</text>
</comment>
<dbReference type="KEGG" id="naf:GQ61_04920"/>
<dbReference type="GO" id="GO:0042026">
    <property type="term" value="P:protein refolding"/>
    <property type="evidence" value="ECO:0007669"/>
    <property type="project" value="TreeGrafter"/>
</dbReference>
<evidence type="ECO:0000256" key="3">
    <source>
        <dbReference type="ARBA" id="ARBA00022490"/>
    </source>
</evidence>
<name>A0A1W6N4R1_9PROT</name>
<protein>
    <recommendedName>
        <fullName evidence="13 14">Chaperone protein DnaJ</fullName>
    </recommendedName>
</protein>
<feature type="domain" description="J" evidence="16">
    <location>
        <begin position="5"/>
        <end position="70"/>
    </location>
</feature>
<feature type="repeat" description="CXXCXGXG motif" evidence="14">
    <location>
        <begin position="177"/>
        <end position="184"/>
    </location>
</feature>
<dbReference type="PANTHER" id="PTHR43096:SF48">
    <property type="entry name" value="CHAPERONE PROTEIN DNAJ"/>
    <property type="match status" value="1"/>
</dbReference>
<keyword evidence="8 14" id="KW-0862">Zinc</keyword>
<dbReference type="Pfam" id="PF00684">
    <property type="entry name" value="DnaJ_CXXCXGXG"/>
    <property type="match status" value="1"/>
</dbReference>
<proteinExistence type="inferred from homology"/>
<dbReference type="InterPro" id="IPR001305">
    <property type="entry name" value="HSP_DnaJ_Cys-rich_dom"/>
</dbReference>
<evidence type="ECO:0000313" key="19">
    <source>
        <dbReference type="Proteomes" id="UP000237351"/>
    </source>
</evidence>
<keyword evidence="9 14" id="KW-0346">Stress response</keyword>
<feature type="binding site" evidence="14">
    <location>
        <position position="202"/>
    </location>
    <ligand>
        <name>Zn(2+)</name>
        <dbReference type="ChEBI" id="CHEBI:29105"/>
        <label>2</label>
    </ligand>
</feature>
<keyword evidence="3 14" id="KW-0963">Cytoplasm</keyword>
<dbReference type="Gene3D" id="2.60.260.20">
    <property type="entry name" value="Urease metallochaperone UreE, N-terminal domain"/>
    <property type="match status" value="2"/>
</dbReference>
<dbReference type="GO" id="GO:0051082">
    <property type="term" value="F:unfolded protein binding"/>
    <property type="evidence" value="ECO:0007669"/>
    <property type="project" value="UniProtKB-UniRule"/>
</dbReference>
<keyword evidence="5 14" id="KW-0479">Metal-binding</keyword>
<evidence type="ECO:0000256" key="10">
    <source>
        <dbReference type="ARBA" id="ARBA00023186"/>
    </source>
</evidence>
<comment type="domain">
    <text evidence="14">The J domain is necessary and sufficient to stimulate DnaK ATPase activity. Zinc center 1 plays an important role in the autonomous, DnaK-independent chaperone activity of DnaJ. Zinc center 2 is essential for interaction with DnaK and for DnaJ activity.</text>
</comment>
<evidence type="ECO:0000256" key="9">
    <source>
        <dbReference type="ARBA" id="ARBA00023016"/>
    </source>
</evidence>
<dbReference type="InterPro" id="IPR036869">
    <property type="entry name" value="J_dom_sf"/>
</dbReference>
<comment type="subcellular location">
    <subcellularLocation>
        <location evidence="1 14">Cytoplasm</location>
    </subcellularLocation>
</comment>